<evidence type="ECO:0000313" key="3">
    <source>
        <dbReference type="Proteomes" id="UP000245946"/>
    </source>
</evidence>
<sequence>MIAAVRSHGADGIRTSGPAPPASASAAVAAAAASAYAQAQARLSRSPSVMEEDEEAQTQHAGPSSSDYAARANLLAAPAAQSPSRSLRNMRSDLSTRTGTSTLATCSAADSSMISFVSTAPTSHAHGSDDGHDTSGDADADGDTSMQDGSVLLSPRSAAAKAAAAVAAKHASAQGAPSLRLRDVDFLLALSPHAAVEPLGQSSAARLLLPADEQEDVTAATRAFQRTEPLAGRNDTAIMQAAARHAALAKVSDVGGEGSMGARARYIIDQSVVFGLFDRPALVEQHAAEASGRKPRPTKGGLSLAPPPPPAPLPSGSQPNGLQPQEAPRDVSDEMEARRRAHLSEPQYDVADPVALLAGFAD</sequence>
<protein>
    <submittedName>
        <fullName evidence="2">Uncharacterized protein</fullName>
    </submittedName>
</protein>
<feature type="compositionally biased region" description="Polar residues" evidence="1">
    <location>
        <begin position="58"/>
        <end position="67"/>
    </location>
</feature>
<dbReference type="AlphaFoldDB" id="A0A316ZEJ4"/>
<dbReference type="OrthoDB" id="10264870at2759"/>
<dbReference type="STRING" id="58919.A0A316ZEJ4"/>
<proteinExistence type="predicted"/>
<feature type="region of interest" description="Disordered" evidence="1">
    <location>
        <begin position="1"/>
        <end position="25"/>
    </location>
</feature>
<feature type="compositionally biased region" description="Basic and acidic residues" evidence="1">
    <location>
        <begin position="327"/>
        <end position="338"/>
    </location>
</feature>
<organism evidence="2 3">
    <name type="scientific">Tilletiopsis washingtonensis</name>
    <dbReference type="NCBI Taxonomy" id="58919"/>
    <lineage>
        <taxon>Eukaryota</taxon>
        <taxon>Fungi</taxon>
        <taxon>Dikarya</taxon>
        <taxon>Basidiomycota</taxon>
        <taxon>Ustilaginomycotina</taxon>
        <taxon>Exobasidiomycetes</taxon>
        <taxon>Entylomatales</taxon>
        <taxon>Entylomatales incertae sedis</taxon>
        <taxon>Tilletiopsis</taxon>
    </lineage>
</organism>
<name>A0A316ZEJ4_9BASI</name>
<dbReference type="Proteomes" id="UP000245946">
    <property type="component" value="Unassembled WGS sequence"/>
</dbReference>
<dbReference type="RefSeq" id="XP_025600220.1">
    <property type="nucleotide sequence ID" value="XM_025741638.1"/>
</dbReference>
<evidence type="ECO:0000256" key="1">
    <source>
        <dbReference type="SAM" id="MobiDB-lite"/>
    </source>
</evidence>
<feature type="region of interest" description="Disordered" evidence="1">
    <location>
        <begin position="120"/>
        <end position="150"/>
    </location>
</feature>
<feature type="compositionally biased region" description="Low complexity" evidence="1">
    <location>
        <begin position="69"/>
        <end position="87"/>
    </location>
</feature>
<dbReference type="EMBL" id="KZ819286">
    <property type="protein sequence ID" value="PWN99941.1"/>
    <property type="molecule type" value="Genomic_DNA"/>
</dbReference>
<feature type="region of interest" description="Disordered" evidence="1">
    <location>
        <begin position="37"/>
        <end position="98"/>
    </location>
</feature>
<feature type="compositionally biased region" description="Basic and acidic residues" evidence="1">
    <location>
        <begin position="126"/>
        <end position="135"/>
    </location>
</feature>
<keyword evidence="3" id="KW-1185">Reference proteome</keyword>
<reference evidence="2 3" key="1">
    <citation type="journal article" date="2018" name="Mol. Biol. Evol.">
        <title>Broad Genomic Sampling Reveals a Smut Pathogenic Ancestry of the Fungal Clade Ustilaginomycotina.</title>
        <authorList>
            <person name="Kijpornyongpan T."/>
            <person name="Mondo S.J."/>
            <person name="Barry K."/>
            <person name="Sandor L."/>
            <person name="Lee J."/>
            <person name="Lipzen A."/>
            <person name="Pangilinan J."/>
            <person name="LaButti K."/>
            <person name="Hainaut M."/>
            <person name="Henrissat B."/>
            <person name="Grigoriev I.V."/>
            <person name="Spatafora J.W."/>
            <person name="Aime M.C."/>
        </authorList>
    </citation>
    <scope>NUCLEOTIDE SEQUENCE [LARGE SCALE GENOMIC DNA]</scope>
    <source>
        <strain evidence="2 3">MCA 4186</strain>
    </source>
</reference>
<gene>
    <name evidence="2" type="ORF">FA09DRAFT_328090</name>
</gene>
<feature type="region of interest" description="Disordered" evidence="1">
    <location>
        <begin position="287"/>
        <end position="348"/>
    </location>
</feature>
<accession>A0A316ZEJ4</accession>
<evidence type="ECO:0000313" key="2">
    <source>
        <dbReference type="EMBL" id="PWN99941.1"/>
    </source>
</evidence>
<dbReference type="GeneID" id="37269182"/>